<dbReference type="SUPFAM" id="SSF53335">
    <property type="entry name" value="S-adenosyl-L-methionine-dependent methyltransferases"/>
    <property type="match status" value="1"/>
</dbReference>
<reference evidence="1 2" key="1">
    <citation type="submission" date="2017-08" db="EMBL/GenBank/DDBJ databases">
        <title>Infants hospitalized years apart are colonized by the same room-sourced microbial strains.</title>
        <authorList>
            <person name="Brooks B."/>
            <person name="Olm M.R."/>
            <person name="Firek B.A."/>
            <person name="Baker R."/>
            <person name="Thomas B.C."/>
            <person name="Morowitz M.J."/>
            <person name="Banfield J.F."/>
        </authorList>
    </citation>
    <scope>NUCLEOTIDE SEQUENCE [LARGE SCALE GENOMIC DNA]</scope>
    <source>
        <strain evidence="1">S2_018_000_R2_101</strain>
    </source>
</reference>
<gene>
    <name evidence="1" type="ORF">DI623_09755</name>
</gene>
<dbReference type="Proteomes" id="UP000249066">
    <property type="component" value="Unassembled WGS sequence"/>
</dbReference>
<dbReference type="InterPro" id="IPR029063">
    <property type="entry name" value="SAM-dependent_MTases_sf"/>
</dbReference>
<accession>A0A2W5C5U9</accession>
<proteinExistence type="predicted"/>
<name>A0A2W5C5U9_9SPHN</name>
<protein>
    <recommendedName>
        <fullName evidence="3">Class I SAM-dependent methyltransferase</fullName>
    </recommendedName>
</protein>
<dbReference type="Pfam" id="PF13489">
    <property type="entry name" value="Methyltransf_23"/>
    <property type="match status" value="1"/>
</dbReference>
<dbReference type="Gene3D" id="3.40.50.150">
    <property type="entry name" value="Vaccinia Virus protein VP39"/>
    <property type="match status" value="1"/>
</dbReference>
<evidence type="ECO:0008006" key="3">
    <source>
        <dbReference type="Google" id="ProtNLM"/>
    </source>
</evidence>
<organism evidence="1 2">
    <name type="scientific">Sphingomonas sanxanigenens</name>
    <dbReference type="NCBI Taxonomy" id="397260"/>
    <lineage>
        <taxon>Bacteria</taxon>
        <taxon>Pseudomonadati</taxon>
        <taxon>Pseudomonadota</taxon>
        <taxon>Alphaproteobacteria</taxon>
        <taxon>Sphingomonadales</taxon>
        <taxon>Sphingomonadaceae</taxon>
        <taxon>Sphingomonas</taxon>
    </lineage>
</organism>
<evidence type="ECO:0000313" key="1">
    <source>
        <dbReference type="EMBL" id="PZO89598.1"/>
    </source>
</evidence>
<sequence>MYSELNLPFEWSNPHGDAAYFESRACKMCGGEAVFFGTVDFSKNCENARLRSSGVSVNYYQCNICDLLFTDFCDKWGYEEYTRFIYNDDYVVVDPEYVGTRAKRTAHEMLPYFESAGKQLSLLDFGAGNGGFAQALREAGFARIANYDPYAGGEKPEGFFDIVTAFEVVEHSATPLETFDALLSHMKTGGCVYIGQSMLPENIGRIGTNWWYIAPRNGHITFYSYRTISKYAAIRGLTCRGVAGGFVLHGPDVSEAVGRFLAHYAPNPALNIFDVLDVANDALGWRGIERAGDMAFRWTSSPYVPLGAVELKAGANFISLPVAMVIDGRFWDESRLQIGAQNVALNRCGNSLCASIEVEQAAVELMTLITPPPIRPSDRGGQDTRALGIAMRVGNG</sequence>
<dbReference type="EMBL" id="QFNN01000053">
    <property type="protein sequence ID" value="PZO89598.1"/>
    <property type="molecule type" value="Genomic_DNA"/>
</dbReference>
<evidence type="ECO:0000313" key="2">
    <source>
        <dbReference type="Proteomes" id="UP000249066"/>
    </source>
</evidence>
<comment type="caution">
    <text evidence="1">The sequence shown here is derived from an EMBL/GenBank/DDBJ whole genome shotgun (WGS) entry which is preliminary data.</text>
</comment>
<dbReference type="AlphaFoldDB" id="A0A2W5C5U9"/>